<evidence type="ECO:0000313" key="3">
    <source>
        <dbReference type="Proteomes" id="UP001183246"/>
    </source>
</evidence>
<dbReference type="Proteomes" id="UP001183246">
    <property type="component" value="Unassembled WGS sequence"/>
</dbReference>
<evidence type="ECO:0000313" key="2">
    <source>
        <dbReference type="EMBL" id="MDT0343788.1"/>
    </source>
</evidence>
<keyword evidence="3" id="KW-1185">Reference proteome</keyword>
<evidence type="ECO:0000259" key="1">
    <source>
        <dbReference type="Pfam" id="PF00733"/>
    </source>
</evidence>
<reference evidence="3" key="1">
    <citation type="submission" date="2023-07" db="EMBL/GenBank/DDBJ databases">
        <title>30 novel species of actinomycetes from the DSMZ collection.</title>
        <authorList>
            <person name="Nouioui I."/>
        </authorList>
    </citation>
    <scope>NUCLEOTIDE SEQUENCE [LARGE SCALE GENOMIC DNA]</scope>
    <source>
        <strain evidence="3">DSM 44938</strain>
    </source>
</reference>
<dbReference type="InterPro" id="IPR001962">
    <property type="entry name" value="Asn_synthase"/>
</dbReference>
<dbReference type="InterPro" id="IPR014729">
    <property type="entry name" value="Rossmann-like_a/b/a_fold"/>
</dbReference>
<dbReference type="Gene3D" id="3.40.50.620">
    <property type="entry name" value="HUPs"/>
    <property type="match status" value="2"/>
</dbReference>
<name>A0ABU2MQ88_9ACTN</name>
<sequence>MTDEAWFVVLPDAAGGPAVARALEAGCVRVLTHASGRPWVVGRWPGSALTAAAAGRTRLALLGQGAPGAEALRRALAGVRDPGDLDALAAGLPGSVHLLASFDGLVRAQGTVSGVRAVFHTTVHGMAVAGDRPATLAALVGAGVDDEALALRLLPGLSSPLRERPVWRGVFQVPEDSWLSLGPAGAARVTRWWRPPAVALTREQGAPGVRAALTEAVRARVGRLPDGRLASSDLSGGTDSGTITCLAAAARPAPLLTVRAPQRDPGGEDAAFARRLSGRLPGAEHLLLDDRRAPAMFGDLADPAGLVLADEPPIWVRSGAWFRHLMRAVAGRGSVLHLTGHGGDQLFAPHPAYLHTLLRSHPLTALRHARGRRALGRWSALATCRALADSRSFPAHLAHLARHLTDPPPAPRHPGLGWTPPLRMPGWATPDALATVRARLRGAADEETAPLGPDRATHGALDGVRYGGAEVRYAAGLALAHGVELAAPFLDDRVIEAALAVSPHHLGAPDRYKPLLAEAMRGLVPEDLLGRTTKGDYGEDAWTGLRRHRSALAGLFDGSELARRGLVDDVAVRAALRADHPTIAPLILLERTLACEMWLRALPGPRPTPAAVTEGAL</sequence>
<proteinExistence type="predicted"/>
<dbReference type="Pfam" id="PF00733">
    <property type="entry name" value="Asn_synthase"/>
    <property type="match status" value="1"/>
</dbReference>
<protein>
    <submittedName>
        <fullName evidence="2">Asparagine synthase-related protein</fullName>
    </submittedName>
</protein>
<dbReference type="SUPFAM" id="SSF52402">
    <property type="entry name" value="Adenine nucleotide alpha hydrolases-like"/>
    <property type="match status" value="1"/>
</dbReference>
<feature type="domain" description="Asparagine synthetase" evidence="1">
    <location>
        <begin position="209"/>
        <end position="600"/>
    </location>
</feature>
<dbReference type="EMBL" id="JAVREL010000007">
    <property type="protein sequence ID" value="MDT0343788.1"/>
    <property type="molecule type" value="Genomic_DNA"/>
</dbReference>
<accession>A0ABU2MQ88</accession>
<comment type="caution">
    <text evidence="2">The sequence shown here is derived from an EMBL/GenBank/DDBJ whole genome shotgun (WGS) entry which is preliminary data.</text>
</comment>
<organism evidence="2 3">
    <name type="scientific">Streptomyces litchfieldiae</name>
    <dbReference type="NCBI Taxonomy" id="3075543"/>
    <lineage>
        <taxon>Bacteria</taxon>
        <taxon>Bacillati</taxon>
        <taxon>Actinomycetota</taxon>
        <taxon>Actinomycetes</taxon>
        <taxon>Kitasatosporales</taxon>
        <taxon>Streptomycetaceae</taxon>
        <taxon>Streptomyces</taxon>
    </lineage>
</organism>
<gene>
    <name evidence="2" type="ORF">RM590_14365</name>
</gene>
<dbReference type="RefSeq" id="WP_311704919.1">
    <property type="nucleotide sequence ID" value="NZ_JAVREL010000007.1"/>
</dbReference>